<accession>X0XZX0</accession>
<proteinExistence type="predicted"/>
<reference evidence="2" key="1">
    <citation type="journal article" date="2014" name="Front. Microbiol.">
        <title>High frequency of phylogenetically diverse reductive dehalogenase-homologous genes in deep subseafloor sedimentary metagenomes.</title>
        <authorList>
            <person name="Kawai M."/>
            <person name="Futagami T."/>
            <person name="Toyoda A."/>
            <person name="Takaki Y."/>
            <person name="Nishi S."/>
            <person name="Hori S."/>
            <person name="Arai W."/>
            <person name="Tsubouchi T."/>
            <person name="Morono Y."/>
            <person name="Uchiyama I."/>
            <person name="Ito T."/>
            <person name="Fujiyama A."/>
            <person name="Inagaki F."/>
            <person name="Takami H."/>
        </authorList>
    </citation>
    <scope>NUCLEOTIDE SEQUENCE</scope>
    <source>
        <strain evidence="2">Expedition CK06-06</strain>
    </source>
</reference>
<dbReference type="Pfam" id="PF07969">
    <property type="entry name" value="Amidohydro_3"/>
    <property type="match status" value="1"/>
</dbReference>
<organism evidence="2">
    <name type="scientific">marine sediment metagenome</name>
    <dbReference type="NCBI Taxonomy" id="412755"/>
    <lineage>
        <taxon>unclassified sequences</taxon>
        <taxon>metagenomes</taxon>
        <taxon>ecological metagenomes</taxon>
    </lineage>
</organism>
<sequence>ASGEPSGLLLEMNELVDRAVPPLSREELLQGVRLASRRFLAAGVTSVVDASHTNGPSEWELLRRLRQERHLLPRLTAMVGFEQREAAARWKENEGGDACLELGAVKIVIKELGEEIHPEEDALAEMVVQAHAQGWQVAIHAVEERAVAAAAGALSRALAQLPRQNHRHRIEHCGVCPPALVERIAKAGVMVVTQPSFLYYNGDRYLRQVPPQRQPYLYPLRSLLGAGVRLAGGSDCPVVGPEVVAGLYGA</sequence>
<dbReference type="EMBL" id="BARS01043888">
    <property type="protein sequence ID" value="GAG30261.1"/>
    <property type="molecule type" value="Genomic_DNA"/>
</dbReference>
<gene>
    <name evidence="2" type="ORF">S01H1_66382</name>
</gene>
<comment type="caution">
    <text evidence="2">The sequence shown here is derived from an EMBL/GenBank/DDBJ whole genome shotgun (WGS) entry which is preliminary data.</text>
</comment>
<dbReference type="PANTHER" id="PTHR22642:SF2">
    <property type="entry name" value="PROTEIN LONG AFTER FAR-RED 3"/>
    <property type="match status" value="1"/>
</dbReference>
<dbReference type="PANTHER" id="PTHR22642">
    <property type="entry name" value="IMIDAZOLONEPROPIONASE"/>
    <property type="match status" value="1"/>
</dbReference>
<evidence type="ECO:0000313" key="2">
    <source>
        <dbReference type="EMBL" id="GAG30261.1"/>
    </source>
</evidence>
<dbReference type="AlphaFoldDB" id="X0XZX0"/>
<feature type="non-terminal residue" evidence="2">
    <location>
        <position position="250"/>
    </location>
</feature>
<feature type="non-terminal residue" evidence="2">
    <location>
        <position position="1"/>
    </location>
</feature>
<feature type="domain" description="Amidohydrolase 3" evidence="1">
    <location>
        <begin position="2"/>
        <end position="248"/>
    </location>
</feature>
<name>X0XZX0_9ZZZZ</name>
<protein>
    <recommendedName>
        <fullName evidence="1">Amidohydrolase 3 domain-containing protein</fullName>
    </recommendedName>
</protein>
<dbReference type="Gene3D" id="3.20.20.140">
    <property type="entry name" value="Metal-dependent hydrolases"/>
    <property type="match status" value="2"/>
</dbReference>
<dbReference type="InterPro" id="IPR013108">
    <property type="entry name" value="Amidohydro_3"/>
</dbReference>
<evidence type="ECO:0000259" key="1">
    <source>
        <dbReference type="Pfam" id="PF07969"/>
    </source>
</evidence>
<dbReference type="SUPFAM" id="SSF51556">
    <property type="entry name" value="Metallo-dependent hydrolases"/>
    <property type="match status" value="1"/>
</dbReference>
<dbReference type="InterPro" id="IPR032466">
    <property type="entry name" value="Metal_Hydrolase"/>
</dbReference>